<dbReference type="KEGG" id="fra:Francci3_0825"/>
<dbReference type="PROSITE" id="PS51118">
    <property type="entry name" value="HTH_HXLR"/>
    <property type="match status" value="1"/>
</dbReference>
<keyword evidence="6" id="KW-1185">Reference proteome</keyword>
<dbReference type="AlphaFoldDB" id="Q2JET3"/>
<proteinExistence type="predicted"/>
<organism evidence="5 6">
    <name type="scientific">Frankia casuarinae (strain DSM 45818 / CECT 9043 / HFP020203 / CcI3)</name>
    <dbReference type="NCBI Taxonomy" id="106370"/>
    <lineage>
        <taxon>Bacteria</taxon>
        <taxon>Bacillati</taxon>
        <taxon>Actinomycetota</taxon>
        <taxon>Actinomycetes</taxon>
        <taxon>Frankiales</taxon>
        <taxon>Frankiaceae</taxon>
        <taxon>Frankia</taxon>
    </lineage>
</organism>
<dbReference type="HOGENOM" id="CLU_111585_0_2_11"/>
<keyword evidence="1" id="KW-0805">Transcription regulation</keyword>
<feature type="domain" description="HTH hxlR-type" evidence="4">
    <location>
        <begin position="11"/>
        <end position="110"/>
    </location>
</feature>
<evidence type="ECO:0000313" key="6">
    <source>
        <dbReference type="Proteomes" id="UP000001937"/>
    </source>
</evidence>
<dbReference type="Gene3D" id="1.10.10.10">
    <property type="entry name" value="Winged helix-like DNA-binding domain superfamily/Winged helix DNA-binding domain"/>
    <property type="match status" value="1"/>
</dbReference>
<dbReference type="InterPro" id="IPR036388">
    <property type="entry name" value="WH-like_DNA-bd_sf"/>
</dbReference>
<dbReference type="InterPro" id="IPR002577">
    <property type="entry name" value="HTH_HxlR"/>
</dbReference>
<dbReference type="InterPro" id="IPR036390">
    <property type="entry name" value="WH_DNA-bd_sf"/>
</dbReference>
<sequence length="121" mass="13285">MQESSDGPRACPIARTLEVVGERWSLLVIREITLGVHRFEGIRAGTGAPRAVLVERLRALERAGVLERQPYQEAGARSRHEYRLTSSGRDLAPVLLALRRWGERHAAPTRPPAADRGAASG</sequence>
<accession>Q2JET3</accession>
<evidence type="ECO:0000313" key="5">
    <source>
        <dbReference type="EMBL" id="ABD10209.1"/>
    </source>
</evidence>
<dbReference type="eggNOG" id="COG1733">
    <property type="taxonomic scope" value="Bacteria"/>
</dbReference>
<dbReference type="PANTHER" id="PTHR33204:SF18">
    <property type="entry name" value="TRANSCRIPTIONAL REGULATORY PROTEIN"/>
    <property type="match status" value="1"/>
</dbReference>
<dbReference type="SUPFAM" id="SSF46785">
    <property type="entry name" value="Winged helix' DNA-binding domain"/>
    <property type="match status" value="1"/>
</dbReference>
<dbReference type="Proteomes" id="UP000001937">
    <property type="component" value="Chromosome"/>
</dbReference>
<dbReference type="STRING" id="106370.Francci3_0825"/>
<evidence type="ECO:0000256" key="1">
    <source>
        <dbReference type="ARBA" id="ARBA00023015"/>
    </source>
</evidence>
<evidence type="ECO:0000259" key="4">
    <source>
        <dbReference type="PROSITE" id="PS51118"/>
    </source>
</evidence>
<dbReference type="PANTHER" id="PTHR33204">
    <property type="entry name" value="TRANSCRIPTIONAL REGULATOR, MARR FAMILY"/>
    <property type="match status" value="1"/>
</dbReference>
<dbReference type="Pfam" id="PF01638">
    <property type="entry name" value="HxlR"/>
    <property type="match status" value="1"/>
</dbReference>
<dbReference type="GO" id="GO:0003677">
    <property type="term" value="F:DNA binding"/>
    <property type="evidence" value="ECO:0007669"/>
    <property type="project" value="UniProtKB-KW"/>
</dbReference>
<dbReference type="PhylomeDB" id="Q2JET3"/>
<keyword evidence="3" id="KW-0804">Transcription</keyword>
<dbReference type="OrthoDB" id="9792527at2"/>
<dbReference type="RefSeq" id="WP_011435278.1">
    <property type="nucleotide sequence ID" value="NC_007777.1"/>
</dbReference>
<gene>
    <name evidence="5" type="ordered locus">Francci3_0825</name>
</gene>
<evidence type="ECO:0000256" key="3">
    <source>
        <dbReference type="ARBA" id="ARBA00023163"/>
    </source>
</evidence>
<name>Q2JET3_FRACC</name>
<protein>
    <submittedName>
        <fullName evidence="5">Transcriptional regulator</fullName>
    </submittedName>
</protein>
<reference evidence="5 6" key="1">
    <citation type="journal article" date="2007" name="Genome Res.">
        <title>Genome characteristics of facultatively symbiotic Frankia sp. strains reflect host range and host plant biogeography.</title>
        <authorList>
            <person name="Normand P."/>
            <person name="Lapierre P."/>
            <person name="Tisa L.S."/>
            <person name="Gogarten J.P."/>
            <person name="Alloisio N."/>
            <person name="Bagnarol E."/>
            <person name="Bassi C.A."/>
            <person name="Berry A.M."/>
            <person name="Bickhart D.M."/>
            <person name="Choisne N."/>
            <person name="Couloux A."/>
            <person name="Cournoyer B."/>
            <person name="Cruveiller S."/>
            <person name="Daubin V."/>
            <person name="Demange N."/>
            <person name="Francino M.P."/>
            <person name="Goltsman E."/>
            <person name="Huang Y."/>
            <person name="Kopp O.R."/>
            <person name="Labarre L."/>
            <person name="Lapidus A."/>
            <person name="Lavire C."/>
            <person name="Marechal J."/>
            <person name="Martinez M."/>
            <person name="Mastronunzio J.E."/>
            <person name="Mullin B.C."/>
            <person name="Niemann J."/>
            <person name="Pujic P."/>
            <person name="Rawnsley T."/>
            <person name="Rouy Z."/>
            <person name="Schenowitz C."/>
            <person name="Sellstedt A."/>
            <person name="Tavares F."/>
            <person name="Tomkins J.P."/>
            <person name="Vallenet D."/>
            <person name="Valverde C."/>
            <person name="Wall L.G."/>
            <person name="Wang Y."/>
            <person name="Medigue C."/>
            <person name="Benson D.R."/>
        </authorList>
    </citation>
    <scope>NUCLEOTIDE SEQUENCE [LARGE SCALE GENOMIC DNA]</scope>
    <source>
        <strain evidence="6">DSM 45818 / CECT 9043 / CcI3</strain>
    </source>
</reference>
<evidence type="ECO:0000256" key="2">
    <source>
        <dbReference type="ARBA" id="ARBA00023125"/>
    </source>
</evidence>
<keyword evidence="2" id="KW-0238">DNA-binding</keyword>
<dbReference type="EMBL" id="CP000249">
    <property type="protein sequence ID" value="ABD10209.1"/>
    <property type="molecule type" value="Genomic_DNA"/>
</dbReference>